<dbReference type="PANTHER" id="PTHR47165:SF4">
    <property type="entry name" value="OS03G0429900 PROTEIN"/>
    <property type="match status" value="1"/>
</dbReference>
<evidence type="ECO:0000259" key="1">
    <source>
        <dbReference type="Pfam" id="PF02721"/>
    </source>
</evidence>
<dbReference type="AlphaFoldDB" id="A0AAQ3K1N0"/>
<accession>A0AAQ3K1N0</accession>
<dbReference type="Proteomes" id="UP001327560">
    <property type="component" value="Chromosome 3"/>
</dbReference>
<feature type="domain" description="Replication protein A 70 kDa DNA-binding subunit B/D first OB fold" evidence="1">
    <location>
        <begin position="3"/>
        <end position="105"/>
    </location>
</feature>
<dbReference type="InterPro" id="IPR012340">
    <property type="entry name" value="NA-bd_OB-fold"/>
</dbReference>
<dbReference type="GO" id="GO:0003677">
    <property type="term" value="F:DNA binding"/>
    <property type="evidence" value="ECO:0007669"/>
    <property type="project" value="UniProtKB-KW"/>
</dbReference>
<dbReference type="SUPFAM" id="SSF50249">
    <property type="entry name" value="Nucleic acid-binding proteins"/>
    <property type="match status" value="1"/>
</dbReference>
<dbReference type="InterPro" id="IPR003871">
    <property type="entry name" value="RFA1B/D_OB_1st"/>
</dbReference>
<reference evidence="2 3" key="1">
    <citation type="submission" date="2023-10" db="EMBL/GenBank/DDBJ databases">
        <title>Chromosome-scale genome assembly provides insights into flower coloration mechanisms of Canna indica.</title>
        <authorList>
            <person name="Li C."/>
        </authorList>
    </citation>
    <scope>NUCLEOTIDE SEQUENCE [LARGE SCALE GENOMIC DNA]</scope>
    <source>
        <tissue evidence="2">Flower</tissue>
    </source>
</reference>
<organism evidence="2 3">
    <name type="scientific">Canna indica</name>
    <name type="common">Indian-shot</name>
    <dbReference type="NCBI Taxonomy" id="4628"/>
    <lineage>
        <taxon>Eukaryota</taxon>
        <taxon>Viridiplantae</taxon>
        <taxon>Streptophyta</taxon>
        <taxon>Embryophyta</taxon>
        <taxon>Tracheophyta</taxon>
        <taxon>Spermatophyta</taxon>
        <taxon>Magnoliopsida</taxon>
        <taxon>Liliopsida</taxon>
        <taxon>Zingiberales</taxon>
        <taxon>Cannaceae</taxon>
        <taxon>Canna</taxon>
    </lineage>
</organism>
<dbReference type="Gene3D" id="2.40.50.140">
    <property type="entry name" value="Nucleic acid-binding proteins"/>
    <property type="match status" value="1"/>
</dbReference>
<keyword evidence="2" id="KW-0238">DNA-binding</keyword>
<evidence type="ECO:0000313" key="2">
    <source>
        <dbReference type="EMBL" id="WOL00369.1"/>
    </source>
</evidence>
<dbReference type="PANTHER" id="PTHR47165">
    <property type="entry name" value="OS03G0429900 PROTEIN"/>
    <property type="match status" value="1"/>
</dbReference>
<gene>
    <name evidence="2" type="ORF">Cni_G09082</name>
</gene>
<protein>
    <submittedName>
        <fullName evidence="2">Replication protein A 70 kDa DNA-binding subunit D-like</fullName>
    </submittedName>
</protein>
<dbReference type="CDD" id="cd04480">
    <property type="entry name" value="RPA1_DBD_A_like"/>
    <property type="match status" value="1"/>
</dbReference>
<keyword evidence="3" id="KW-1185">Reference proteome</keyword>
<sequence length="223" mass="26273">MEYIFINKISCEKEDWTIKIRVVRMWEAINFKNNDLISLDMIFVDEKENDIHAIIRKMQLAKFRLLLTEGSVYTFKNFKVVNTTGQYCPTVNDLKIIFLINTIIKFEDEVCNILKFKFHIANLDTIRKRTDDPTTLTDIVNDHIEGIQQNDTKVDPNFQNINTPTKQENKKLKMKIGLANESQQQVEEKSQDEVYVTKNLEKSLGKRKITMIYENEENKDDDI</sequence>
<name>A0AAQ3K1N0_9LILI</name>
<dbReference type="Pfam" id="PF02721">
    <property type="entry name" value="DUF223"/>
    <property type="match status" value="1"/>
</dbReference>
<evidence type="ECO:0000313" key="3">
    <source>
        <dbReference type="Proteomes" id="UP001327560"/>
    </source>
</evidence>
<dbReference type="EMBL" id="CP136892">
    <property type="protein sequence ID" value="WOL00369.1"/>
    <property type="molecule type" value="Genomic_DNA"/>
</dbReference>
<proteinExistence type="predicted"/>